<reference evidence="1" key="2">
    <citation type="journal article" date="2022" name="New Phytol.">
        <title>Evolutionary transition to the ectomycorrhizal habit in the genomes of a hyperdiverse lineage of mushroom-forming fungi.</title>
        <authorList>
            <person name="Looney B."/>
            <person name="Miyauchi S."/>
            <person name="Morin E."/>
            <person name="Drula E."/>
            <person name="Courty P.E."/>
            <person name="Kohler A."/>
            <person name="Kuo A."/>
            <person name="LaButti K."/>
            <person name="Pangilinan J."/>
            <person name="Lipzen A."/>
            <person name="Riley R."/>
            <person name="Andreopoulos W."/>
            <person name="He G."/>
            <person name="Johnson J."/>
            <person name="Nolan M."/>
            <person name="Tritt A."/>
            <person name="Barry K.W."/>
            <person name="Grigoriev I.V."/>
            <person name="Nagy L.G."/>
            <person name="Hibbett D."/>
            <person name="Henrissat B."/>
            <person name="Matheny P.B."/>
            <person name="Labbe J."/>
            <person name="Martin F.M."/>
        </authorList>
    </citation>
    <scope>NUCLEOTIDE SEQUENCE</scope>
    <source>
        <strain evidence="1">HHB10654</strain>
    </source>
</reference>
<dbReference type="EMBL" id="MU277240">
    <property type="protein sequence ID" value="KAI0058010.1"/>
    <property type="molecule type" value="Genomic_DNA"/>
</dbReference>
<gene>
    <name evidence="1" type="ORF">BV25DRAFT_1841289</name>
</gene>
<evidence type="ECO:0000313" key="2">
    <source>
        <dbReference type="Proteomes" id="UP000814140"/>
    </source>
</evidence>
<sequence>MTSASQQEWPEYIESRLFNFLHVTATVTDTTITVKTLDGRAVPIASSDPKFRDYVIRLLLNPAPDLKSLSLHIPPDYKPDSLFTTNMWAPPFNLREFRPALTELELRGAPFWTTADIALEVLRSLPKLQKLVLDDVIKLPNAPSRPLHSIPLPHLRHLELGLPSLESPGSFLDCLSFPPDVCFKAIHVGDAKDSAEDLIKLAAQLHAHIPKPMRTCLRFQSLSIDNVVDFTGQLLSGYGFTVSGPVLDNVALRVFPDQTPPLPENTAYDLVWDVEHDERGELLVRLLTPFVSRMAEGLQELTVAHMFAYSPKWWEALEPSVRTVRQIHTKGDAAAEGLLIALATYEEVVFPRLSVLIIEGLNFMEDMPSVKGTTFFAMLVRVLDQRTEDLFPVERVAIRGCDLTSSMIQSLRELAGTHEIEWDGNAGADLAILGDARSES</sequence>
<comment type="caution">
    <text evidence="1">The sequence shown here is derived from an EMBL/GenBank/DDBJ whole genome shotgun (WGS) entry which is preliminary data.</text>
</comment>
<name>A0ACB8SNL2_9AGAM</name>
<evidence type="ECO:0000313" key="1">
    <source>
        <dbReference type="EMBL" id="KAI0058010.1"/>
    </source>
</evidence>
<proteinExistence type="predicted"/>
<reference evidence="1" key="1">
    <citation type="submission" date="2021-03" db="EMBL/GenBank/DDBJ databases">
        <authorList>
            <consortium name="DOE Joint Genome Institute"/>
            <person name="Ahrendt S."/>
            <person name="Looney B.P."/>
            <person name="Miyauchi S."/>
            <person name="Morin E."/>
            <person name="Drula E."/>
            <person name="Courty P.E."/>
            <person name="Chicoki N."/>
            <person name="Fauchery L."/>
            <person name="Kohler A."/>
            <person name="Kuo A."/>
            <person name="Labutti K."/>
            <person name="Pangilinan J."/>
            <person name="Lipzen A."/>
            <person name="Riley R."/>
            <person name="Andreopoulos W."/>
            <person name="He G."/>
            <person name="Johnson J."/>
            <person name="Barry K.W."/>
            <person name="Grigoriev I.V."/>
            <person name="Nagy L."/>
            <person name="Hibbett D."/>
            <person name="Henrissat B."/>
            <person name="Matheny P.B."/>
            <person name="Labbe J."/>
            <person name="Martin F."/>
        </authorList>
    </citation>
    <scope>NUCLEOTIDE SEQUENCE</scope>
    <source>
        <strain evidence="1">HHB10654</strain>
    </source>
</reference>
<keyword evidence="2" id="KW-1185">Reference proteome</keyword>
<protein>
    <submittedName>
        <fullName evidence="1">Uncharacterized protein</fullName>
    </submittedName>
</protein>
<accession>A0ACB8SNL2</accession>
<dbReference type="Proteomes" id="UP000814140">
    <property type="component" value="Unassembled WGS sequence"/>
</dbReference>
<organism evidence="1 2">
    <name type="scientific">Artomyces pyxidatus</name>
    <dbReference type="NCBI Taxonomy" id="48021"/>
    <lineage>
        <taxon>Eukaryota</taxon>
        <taxon>Fungi</taxon>
        <taxon>Dikarya</taxon>
        <taxon>Basidiomycota</taxon>
        <taxon>Agaricomycotina</taxon>
        <taxon>Agaricomycetes</taxon>
        <taxon>Russulales</taxon>
        <taxon>Auriscalpiaceae</taxon>
        <taxon>Artomyces</taxon>
    </lineage>
</organism>